<dbReference type="InterPro" id="IPR041591">
    <property type="entry name" value="OCRE"/>
</dbReference>
<dbReference type="Proteomes" id="UP001307889">
    <property type="component" value="Chromosome 4"/>
</dbReference>
<dbReference type="EMBL" id="AP028912">
    <property type="protein sequence ID" value="BES93255.1"/>
    <property type="molecule type" value="Genomic_DNA"/>
</dbReference>
<dbReference type="InterPro" id="IPR012677">
    <property type="entry name" value="Nucleotide-bd_a/b_plait_sf"/>
</dbReference>
<dbReference type="PROSITE" id="PS50174">
    <property type="entry name" value="G_PATCH"/>
    <property type="match status" value="1"/>
</dbReference>
<feature type="compositionally biased region" description="Basic and acidic residues" evidence="9">
    <location>
        <begin position="261"/>
        <end position="278"/>
    </location>
</feature>
<dbReference type="InterPro" id="IPR036443">
    <property type="entry name" value="Znf_RanBP2_sf"/>
</dbReference>
<keyword evidence="2" id="KW-0479">Metal-binding</keyword>
<evidence type="ECO:0000256" key="3">
    <source>
        <dbReference type="ARBA" id="ARBA00022737"/>
    </source>
</evidence>
<evidence type="ECO:0000256" key="5">
    <source>
        <dbReference type="ARBA" id="ARBA00022833"/>
    </source>
</evidence>
<keyword evidence="7" id="KW-0539">Nucleus</keyword>
<dbReference type="SMART" id="SM00547">
    <property type="entry name" value="ZnF_RBZ"/>
    <property type="match status" value="1"/>
</dbReference>
<keyword evidence="13" id="KW-1185">Reference proteome</keyword>
<keyword evidence="3" id="KW-0677">Repeat</keyword>
<evidence type="ECO:0000256" key="4">
    <source>
        <dbReference type="ARBA" id="ARBA00022771"/>
    </source>
</evidence>
<protein>
    <recommendedName>
        <fullName evidence="14">RNA-binding protein 5</fullName>
    </recommendedName>
</protein>
<evidence type="ECO:0000256" key="1">
    <source>
        <dbReference type="ARBA" id="ARBA00004123"/>
    </source>
</evidence>
<gene>
    <name evidence="12" type="ORF">NTJ_06064</name>
</gene>
<feature type="domain" description="G-patch" evidence="10">
    <location>
        <begin position="1075"/>
        <end position="1121"/>
    </location>
</feature>
<feature type="compositionally biased region" description="Pro residues" evidence="9">
    <location>
        <begin position="280"/>
        <end position="293"/>
    </location>
</feature>
<proteinExistence type="predicted"/>
<keyword evidence="5" id="KW-0862">Zinc</keyword>
<organism evidence="12 13">
    <name type="scientific">Nesidiocoris tenuis</name>
    <dbReference type="NCBI Taxonomy" id="355587"/>
    <lineage>
        <taxon>Eukaryota</taxon>
        <taxon>Metazoa</taxon>
        <taxon>Ecdysozoa</taxon>
        <taxon>Arthropoda</taxon>
        <taxon>Hexapoda</taxon>
        <taxon>Insecta</taxon>
        <taxon>Pterygota</taxon>
        <taxon>Neoptera</taxon>
        <taxon>Paraneoptera</taxon>
        <taxon>Hemiptera</taxon>
        <taxon>Heteroptera</taxon>
        <taxon>Panheteroptera</taxon>
        <taxon>Cimicomorpha</taxon>
        <taxon>Miridae</taxon>
        <taxon>Dicyphina</taxon>
        <taxon>Nesidiocoris</taxon>
    </lineage>
</organism>
<dbReference type="PROSITE" id="PS50199">
    <property type="entry name" value="ZF_RANBP2_2"/>
    <property type="match status" value="1"/>
</dbReference>
<evidence type="ECO:0000313" key="13">
    <source>
        <dbReference type="Proteomes" id="UP001307889"/>
    </source>
</evidence>
<feature type="region of interest" description="Disordered" evidence="9">
    <location>
        <begin position="945"/>
        <end position="974"/>
    </location>
</feature>
<feature type="compositionally biased region" description="Basic and acidic residues" evidence="9">
    <location>
        <begin position="196"/>
        <end position="227"/>
    </location>
</feature>
<dbReference type="SMART" id="SM00443">
    <property type="entry name" value="G_patch"/>
    <property type="match status" value="1"/>
</dbReference>
<evidence type="ECO:0000256" key="6">
    <source>
        <dbReference type="ARBA" id="ARBA00022884"/>
    </source>
</evidence>
<feature type="compositionally biased region" description="Basic and acidic residues" evidence="9">
    <location>
        <begin position="171"/>
        <end position="184"/>
    </location>
</feature>
<name>A0ABN7AQR3_9HEMI</name>
<evidence type="ECO:0008006" key="14">
    <source>
        <dbReference type="Google" id="ProtNLM"/>
    </source>
</evidence>
<sequence>MAGRDRNDDYFKDNRRDWISDRASRRDDIGDGRMPVRDRTRSPARGGFGRDIDPWGRDRSSRDVDVRERDDWSRNRSRSPQDRDRMPARVRDQERGNRNRVSPSRDGDMSRDRRMGRDRGNAVQGNRDRSPVRPDSNRNRVGPQNERSMDRSREGSARSKDRSPVLGVDNWGRELRLGGADRRLTPPRRQSIDTNSRPDRRRSIDRDREDPRDRRRPSRERDWKRSVENFLGGRGSRGSTPSKRAVSRDRPREIPVWSGKTEGDWDRDGSRFDRDRRKTPPPPPVIRHAPSPPRISSRSPRRNSDRSPRRNSDRSPRRNLDRSPRRNSDRSPRRNSDRSPRNNRSPDAGKRGRGPSPKRNKSRDCTPVVDEKYDGEDMVISDDDNNEDGKNSNDEWEDMVLQKFKTDNPANDKSNYRNSVPRKTIVVRCMPSHVTEVDIHMDITACSLVCHDIRLVRRKDTGFSRGFAFVEFYNVEDAVSWMEQKKGVLWLGEAKCFMEYSLPRDQGLAPVPATPKFASDWICTKCSAHNFSKRFLCYVCNTSRSVVESETNEIQSCDYPTNTVVLIGLDVLTTEETVLKSIASLSNLPMISVKIARDPLTNISKGACYIEMNNVLNAHHLHRKLKELTTPIDGRIPEVKYAKLDGNRPPSQAVSILPKSATGSGKIGNAAIAAAQWSHQSGVETYTLADVPRLAEYSAELYANTPEEKVAYIAYYKKYYKQQISEGHTISLPSDSSSGLAAAQAAVAGTKAANSLAEPPDGSGSSKYPVPDTSQYQYDATSGFYYDPYTTLYFDANSQYYYNSKLSKYLYWDGTRQTYLPTPTTAQVPEMSNASGSGSTTNATIVGAPQPAAKTEDKKKEKDGDDRVKIAKRIAKDMEKWAKTLNQKKEAVKQPNTPAPVGVPPSKTHGGNAASSADIGFAVLERKDHLSTLGNYYNNPVPTRNEFTAPVLAPQPPPAPESDEEDEAAQEDKSHTDWDRLICLLCKRQLGSREALVKHQQMSELHKQNLAAWYSARGLDPDDAQMRKIQYRDRASERRQKYGLPDTPKPSRLKETYIKAKQSVYEQPTAKGIGSSNLGNKLLQKMGWQEGMGLGKSNQGRTSIIEAKPRSSTAGLGTRSSGITPAPGESYKDCVKKMMAIRYAQLDDQD</sequence>
<dbReference type="PANTHER" id="PTHR13948:SF3">
    <property type="entry name" value="FI21118P1"/>
    <property type="match status" value="1"/>
</dbReference>
<feature type="compositionally biased region" description="Basic and acidic residues" evidence="9">
    <location>
        <begin position="1"/>
        <end position="41"/>
    </location>
</feature>
<evidence type="ECO:0000256" key="7">
    <source>
        <dbReference type="ARBA" id="ARBA00023242"/>
    </source>
</evidence>
<dbReference type="Pfam" id="PF00076">
    <property type="entry name" value="RRM_1"/>
    <property type="match status" value="1"/>
</dbReference>
<accession>A0ABN7AQR3</accession>
<evidence type="ECO:0000256" key="2">
    <source>
        <dbReference type="ARBA" id="ARBA00022723"/>
    </source>
</evidence>
<dbReference type="InterPro" id="IPR035979">
    <property type="entry name" value="RBD_domain_sf"/>
</dbReference>
<dbReference type="InterPro" id="IPR000504">
    <property type="entry name" value="RRM_dom"/>
</dbReference>
<feature type="compositionally biased region" description="Acidic residues" evidence="9">
    <location>
        <begin position="373"/>
        <end position="386"/>
    </location>
</feature>
<dbReference type="SUPFAM" id="SSF54928">
    <property type="entry name" value="RNA-binding domain, RBD"/>
    <property type="match status" value="1"/>
</dbReference>
<feature type="region of interest" description="Disordered" evidence="9">
    <location>
        <begin position="891"/>
        <end position="914"/>
    </location>
</feature>
<evidence type="ECO:0000313" key="12">
    <source>
        <dbReference type="EMBL" id="BES93255.1"/>
    </source>
</evidence>
<feature type="compositionally biased region" description="Basic residues" evidence="9">
    <location>
        <begin position="351"/>
        <end position="361"/>
    </location>
</feature>
<dbReference type="PANTHER" id="PTHR13948">
    <property type="entry name" value="RNA-BINDING PROTEIN"/>
    <property type="match status" value="1"/>
</dbReference>
<feature type="region of interest" description="Disordered" evidence="9">
    <location>
        <begin position="831"/>
        <end position="865"/>
    </location>
</feature>
<dbReference type="InterPro" id="IPR001876">
    <property type="entry name" value="Znf_RanBP2"/>
</dbReference>
<reference evidence="12 13" key="1">
    <citation type="submission" date="2023-09" db="EMBL/GenBank/DDBJ databases">
        <title>Nesidiocoris tenuis whole genome shotgun sequence.</title>
        <authorList>
            <person name="Shibata T."/>
            <person name="Shimoda M."/>
            <person name="Kobayashi T."/>
            <person name="Uehara T."/>
        </authorList>
    </citation>
    <scope>NUCLEOTIDE SEQUENCE [LARGE SCALE GENOMIC DNA]</scope>
    <source>
        <strain evidence="12 13">Japan</strain>
    </source>
</reference>
<evidence type="ECO:0000259" key="10">
    <source>
        <dbReference type="PROSITE" id="PS50174"/>
    </source>
</evidence>
<feature type="compositionally biased region" description="Basic and acidic residues" evidence="9">
    <location>
        <begin position="854"/>
        <end position="865"/>
    </location>
</feature>
<feature type="region of interest" description="Disordered" evidence="9">
    <location>
        <begin position="1110"/>
        <end position="1129"/>
    </location>
</feature>
<evidence type="ECO:0000256" key="9">
    <source>
        <dbReference type="SAM" id="MobiDB-lite"/>
    </source>
</evidence>
<feature type="compositionally biased region" description="Basic and acidic residues" evidence="9">
    <location>
        <begin position="147"/>
        <end position="163"/>
    </location>
</feature>
<keyword evidence="6" id="KW-0694">RNA-binding</keyword>
<feature type="compositionally biased region" description="Basic and acidic residues" evidence="9">
    <location>
        <begin position="302"/>
        <end position="340"/>
    </location>
</feature>
<dbReference type="SUPFAM" id="SSF90209">
    <property type="entry name" value="Ran binding protein zinc finger-like"/>
    <property type="match status" value="1"/>
</dbReference>
<dbReference type="Gene3D" id="4.10.1060.10">
    <property type="entry name" value="Zinc finger, RanBP2-type"/>
    <property type="match status" value="1"/>
</dbReference>
<dbReference type="SMART" id="SM00360">
    <property type="entry name" value="RRM"/>
    <property type="match status" value="2"/>
</dbReference>
<dbReference type="Pfam" id="PF01585">
    <property type="entry name" value="G-patch"/>
    <property type="match status" value="1"/>
</dbReference>
<feature type="compositionally biased region" description="Polar residues" evidence="9">
    <location>
        <begin position="1110"/>
        <end position="1123"/>
    </location>
</feature>
<keyword evidence="4 8" id="KW-0863">Zinc-finger</keyword>
<feature type="region of interest" description="Disordered" evidence="9">
    <location>
        <begin position="1"/>
        <end position="393"/>
    </location>
</feature>
<dbReference type="InterPro" id="IPR000467">
    <property type="entry name" value="G_patch_dom"/>
</dbReference>
<feature type="region of interest" description="Disordered" evidence="9">
    <location>
        <begin position="752"/>
        <end position="771"/>
    </location>
</feature>
<dbReference type="Gene3D" id="3.30.70.330">
    <property type="match status" value="2"/>
</dbReference>
<dbReference type="Pfam" id="PF17780">
    <property type="entry name" value="OCRE"/>
    <property type="match status" value="1"/>
</dbReference>
<feature type="compositionally biased region" description="Polar residues" evidence="9">
    <location>
        <begin position="831"/>
        <end position="844"/>
    </location>
</feature>
<feature type="domain" description="RanBP2-type" evidence="11">
    <location>
        <begin position="517"/>
        <end position="546"/>
    </location>
</feature>
<comment type="subcellular location">
    <subcellularLocation>
        <location evidence="1">Nucleus</location>
    </subcellularLocation>
</comment>
<feature type="compositionally biased region" description="Basic and acidic residues" evidence="9">
    <location>
        <begin position="48"/>
        <end position="138"/>
    </location>
</feature>
<evidence type="ECO:0000259" key="11">
    <source>
        <dbReference type="PROSITE" id="PS50199"/>
    </source>
</evidence>
<dbReference type="PROSITE" id="PS01358">
    <property type="entry name" value="ZF_RANBP2_1"/>
    <property type="match status" value="1"/>
</dbReference>
<evidence type="ECO:0000256" key="8">
    <source>
        <dbReference type="PROSITE-ProRule" id="PRU00322"/>
    </source>
</evidence>